<feature type="compositionally biased region" description="Basic and acidic residues" evidence="1">
    <location>
        <begin position="107"/>
        <end position="119"/>
    </location>
</feature>
<dbReference type="PROSITE" id="PS51203">
    <property type="entry name" value="CS"/>
    <property type="match status" value="1"/>
</dbReference>
<evidence type="ECO:0000313" key="4">
    <source>
        <dbReference type="Proteomes" id="UP000282613"/>
    </source>
</evidence>
<organism evidence="5">
    <name type="scientific">Taenia asiatica</name>
    <name type="common">Asian tapeworm</name>
    <dbReference type="NCBI Taxonomy" id="60517"/>
    <lineage>
        <taxon>Eukaryota</taxon>
        <taxon>Metazoa</taxon>
        <taxon>Spiralia</taxon>
        <taxon>Lophotrochozoa</taxon>
        <taxon>Platyhelminthes</taxon>
        <taxon>Cestoda</taxon>
        <taxon>Eucestoda</taxon>
        <taxon>Cyclophyllidea</taxon>
        <taxon>Taeniidae</taxon>
        <taxon>Taenia</taxon>
    </lineage>
</organism>
<evidence type="ECO:0000256" key="1">
    <source>
        <dbReference type="SAM" id="MobiDB-lite"/>
    </source>
</evidence>
<dbReference type="Gene3D" id="2.60.40.790">
    <property type="match status" value="1"/>
</dbReference>
<evidence type="ECO:0000259" key="2">
    <source>
        <dbReference type="PROSITE" id="PS51203"/>
    </source>
</evidence>
<dbReference type="InterPro" id="IPR007052">
    <property type="entry name" value="CS_dom"/>
</dbReference>
<evidence type="ECO:0000313" key="5">
    <source>
        <dbReference type="WBParaSite" id="TASK_0000691101-mRNA-1"/>
    </source>
</evidence>
<dbReference type="WBParaSite" id="TASK_0000691101-mRNA-1">
    <property type="protein sequence ID" value="TASK_0000691101-mRNA-1"/>
    <property type="gene ID" value="TASK_0000691101"/>
</dbReference>
<reference evidence="5" key="1">
    <citation type="submission" date="2017-02" db="UniProtKB">
        <authorList>
            <consortium name="WormBaseParasite"/>
        </authorList>
    </citation>
    <scope>IDENTIFICATION</scope>
</reference>
<reference evidence="3 4" key="2">
    <citation type="submission" date="2018-11" db="EMBL/GenBank/DDBJ databases">
        <authorList>
            <consortium name="Pathogen Informatics"/>
        </authorList>
    </citation>
    <scope>NUCLEOTIDE SEQUENCE [LARGE SCALE GENOMIC DNA]</scope>
</reference>
<feature type="region of interest" description="Disordered" evidence="1">
    <location>
        <begin position="107"/>
        <end position="130"/>
    </location>
</feature>
<dbReference type="InterPro" id="IPR008978">
    <property type="entry name" value="HSP20-like_chaperone"/>
</dbReference>
<dbReference type="AlphaFoldDB" id="A0A0R3W921"/>
<feature type="domain" description="CS" evidence="2">
    <location>
        <begin position="7"/>
        <end position="114"/>
    </location>
</feature>
<name>A0A0R3W921_TAEAS</name>
<dbReference type="Proteomes" id="UP000282613">
    <property type="component" value="Unassembled WGS sequence"/>
</dbReference>
<evidence type="ECO:0000313" key="3">
    <source>
        <dbReference type="EMBL" id="VDK37528.1"/>
    </source>
</evidence>
<accession>A0A0R3W921</accession>
<protein>
    <submittedName>
        <fullName evidence="5">CS domain-containing protein</fullName>
    </submittedName>
</protein>
<dbReference type="OrthoDB" id="6236161at2759"/>
<sequence>MASSSSSYTPPYAFISTESDIEYTIQIPDLKITKKLFGPNSSDNGKIDCEIMETGFKFKFVGSKDLVGKNYTLFVSNFPSRINPCKSSWKARNGAVDVKLRVSDNPKEVEAKLREERSIEGPGSTEEPAP</sequence>
<gene>
    <name evidence="3" type="ORF">TASK_LOCUS6912</name>
</gene>
<dbReference type="EMBL" id="UYRS01018549">
    <property type="protein sequence ID" value="VDK37528.1"/>
    <property type="molecule type" value="Genomic_DNA"/>
</dbReference>
<keyword evidence="4" id="KW-1185">Reference proteome</keyword>
<proteinExistence type="predicted"/>